<proteinExistence type="predicted"/>
<dbReference type="InParanoid" id="A0A3N4KYR9"/>
<gene>
    <name evidence="2" type="ORF">P167DRAFT_533094</name>
</gene>
<sequence>MRTFVLDTLGASTTWSLAALLVTAIIISYWRAVIAVRSRSSAAAGGPQQGVTLRRQAINTAEIPKLKEATAPVAASSSDPSLPEFDGDKYNGANRNLWPGFRAQVEDFVTANALALSELSAFTLLRAAISGPVLEYACAWIRPTSDKKFPSSAAALAAIKENLDDLERIWGLSVAALAHDSYLALEDCYQGSRSFPEFISEFQLLAAHAGVSPSARLNFLRLRTHQPLVAAVTTSFAGAPDPTYDQFRALALALDPLFRPLPRPV</sequence>
<keyword evidence="1" id="KW-0812">Transmembrane</keyword>
<dbReference type="EMBL" id="ML119112">
    <property type="protein sequence ID" value="RPB15710.1"/>
    <property type="molecule type" value="Genomic_DNA"/>
</dbReference>
<dbReference type="AlphaFoldDB" id="A0A3N4KYR9"/>
<keyword evidence="3" id="KW-1185">Reference proteome</keyword>
<dbReference type="Proteomes" id="UP000277580">
    <property type="component" value="Unassembled WGS sequence"/>
</dbReference>
<organism evidence="2 3">
    <name type="scientific">Morchella conica CCBAS932</name>
    <dbReference type="NCBI Taxonomy" id="1392247"/>
    <lineage>
        <taxon>Eukaryota</taxon>
        <taxon>Fungi</taxon>
        <taxon>Dikarya</taxon>
        <taxon>Ascomycota</taxon>
        <taxon>Pezizomycotina</taxon>
        <taxon>Pezizomycetes</taxon>
        <taxon>Pezizales</taxon>
        <taxon>Morchellaceae</taxon>
        <taxon>Morchella</taxon>
    </lineage>
</organism>
<protein>
    <submittedName>
        <fullName evidence="2">Uncharacterized protein</fullName>
    </submittedName>
</protein>
<keyword evidence="1" id="KW-1133">Transmembrane helix</keyword>
<reference evidence="2 3" key="1">
    <citation type="journal article" date="2018" name="Nat. Ecol. Evol.">
        <title>Pezizomycetes genomes reveal the molecular basis of ectomycorrhizal truffle lifestyle.</title>
        <authorList>
            <person name="Murat C."/>
            <person name="Payen T."/>
            <person name="Noel B."/>
            <person name="Kuo A."/>
            <person name="Morin E."/>
            <person name="Chen J."/>
            <person name="Kohler A."/>
            <person name="Krizsan K."/>
            <person name="Balestrini R."/>
            <person name="Da Silva C."/>
            <person name="Montanini B."/>
            <person name="Hainaut M."/>
            <person name="Levati E."/>
            <person name="Barry K.W."/>
            <person name="Belfiori B."/>
            <person name="Cichocki N."/>
            <person name="Clum A."/>
            <person name="Dockter R.B."/>
            <person name="Fauchery L."/>
            <person name="Guy J."/>
            <person name="Iotti M."/>
            <person name="Le Tacon F."/>
            <person name="Lindquist E.A."/>
            <person name="Lipzen A."/>
            <person name="Malagnac F."/>
            <person name="Mello A."/>
            <person name="Molinier V."/>
            <person name="Miyauchi S."/>
            <person name="Poulain J."/>
            <person name="Riccioni C."/>
            <person name="Rubini A."/>
            <person name="Sitrit Y."/>
            <person name="Splivallo R."/>
            <person name="Traeger S."/>
            <person name="Wang M."/>
            <person name="Zifcakova L."/>
            <person name="Wipf D."/>
            <person name="Zambonelli A."/>
            <person name="Paolocci F."/>
            <person name="Nowrousian M."/>
            <person name="Ottonello S."/>
            <person name="Baldrian P."/>
            <person name="Spatafora J.W."/>
            <person name="Henrissat B."/>
            <person name="Nagy L.G."/>
            <person name="Aury J.M."/>
            <person name="Wincker P."/>
            <person name="Grigoriev I.V."/>
            <person name="Bonfante P."/>
            <person name="Martin F.M."/>
        </authorList>
    </citation>
    <scope>NUCLEOTIDE SEQUENCE [LARGE SCALE GENOMIC DNA]</scope>
    <source>
        <strain evidence="2 3">CCBAS932</strain>
    </source>
</reference>
<evidence type="ECO:0000256" key="1">
    <source>
        <dbReference type="SAM" id="Phobius"/>
    </source>
</evidence>
<evidence type="ECO:0000313" key="2">
    <source>
        <dbReference type="EMBL" id="RPB15710.1"/>
    </source>
</evidence>
<accession>A0A3N4KYR9</accession>
<name>A0A3N4KYR9_9PEZI</name>
<feature type="transmembrane region" description="Helical" evidence="1">
    <location>
        <begin position="12"/>
        <end position="30"/>
    </location>
</feature>
<keyword evidence="1" id="KW-0472">Membrane</keyword>
<evidence type="ECO:0000313" key="3">
    <source>
        <dbReference type="Proteomes" id="UP000277580"/>
    </source>
</evidence>